<evidence type="ECO:0000313" key="2">
    <source>
        <dbReference type="EMBL" id="KAK9507475.1"/>
    </source>
</evidence>
<name>A0AAW1DCN0_9HEMI</name>
<gene>
    <name evidence="2" type="ORF">O3M35_007327</name>
</gene>
<comment type="caution">
    <text evidence="2">The sequence shown here is derived from an EMBL/GenBank/DDBJ whole genome shotgun (WGS) entry which is preliminary data.</text>
</comment>
<accession>A0AAW1DCN0</accession>
<dbReference type="EMBL" id="JAPXFL010000004">
    <property type="protein sequence ID" value="KAK9507475.1"/>
    <property type="molecule type" value="Genomic_DNA"/>
</dbReference>
<keyword evidence="1" id="KW-1133">Transmembrane helix</keyword>
<feature type="transmembrane region" description="Helical" evidence="1">
    <location>
        <begin position="57"/>
        <end position="73"/>
    </location>
</feature>
<dbReference type="Proteomes" id="UP001461498">
    <property type="component" value="Unassembled WGS sequence"/>
</dbReference>
<evidence type="ECO:0000313" key="3">
    <source>
        <dbReference type="Proteomes" id="UP001461498"/>
    </source>
</evidence>
<dbReference type="AlphaFoldDB" id="A0AAW1DCN0"/>
<organism evidence="2 3">
    <name type="scientific">Rhynocoris fuscipes</name>
    <dbReference type="NCBI Taxonomy" id="488301"/>
    <lineage>
        <taxon>Eukaryota</taxon>
        <taxon>Metazoa</taxon>
        <taxon>Ecdysozoa</taxon>
        <taxon>Arthropoda</taxon>
        <taxon>Hexapoda</taxon>
        <taxon>Insecta</taxon>
        <taxon>Pterygota</taxon>
        <taxon>Neoptera</taxon>
        <taxon>Paraneoptera</taxon>
        <taxon>Hemiptera</taxon>
        <taxon>Heteroptera</taxon>
        <taxon>Panheteroptera</taxon>
        <taxon>Cimicomorpha</taxon>
        <taxon>Reduviidae</taxon>
        <taxon>Harpactorinae</taxon>
        <taxon>Harpactorini</taxon>
        <taxon>Rhynocoris</taxon>
    </lineage>
</organism>
<sequence>MVGKLGRIAALFGSKTSLGTTSAHPSTITLCDDAETRSEANFKRSWSFRLSKKKKKGIYFFYFLILLFSIFNLDSQI</sequence>
<evidence type="ECO:0000256" key="1">
    <source>
        <dbReference type="SAM" id="Phobius"/>
    </source>
</evidence>
<protein>
    <submittedName>
        <fullName evidence="2">Uncharacterized protein</fullName>
    </submittedName>
</protein>
<reference evidence="2 3" key="1">
    <citation type="submission" date="2022-12" db="EMBL/GenBank/DDBJ databases">
        <title>Chromosome-level genome assembly of true bugs.</title>
        <authorList>
            <person name="Ma L."/>
            <person name="Li H."/>
        </authorList>
    </citation>
    <scope>NUCLEOTIDE SEQUENCE [LARGE SCALE GENOMIC DNA]</scope>
    <source>
        <strain evidence="2">Lab_2022b</strain>
    </source>
</reference>
<keyword evidence="1" id="KW-0812">Transmembrane</keyword>
<proteinExistence type="predicted"/>
<keyword evidence="3" id="KW-1185">Reference proteome</keyword>
<keyword evidence="1" id="KW-0472">Membrane</keyword>